<name>A0A1M8A4P5_MALS4</name>
<gene>
    <name evidence="2" type="ORF">MSYG_1710</name>
</gene>
<keyword evidence="1" id="KW-0732">Signal</keyword>
<keyword evidence="3" id="KW-1185">Reference proteome</keyword>
<sequence length="203" mass="22080">MKFVYSLLAFGLLGLGAHAAATPYKCESVSKPAYLVSFGPMGQNTYLKVGQNQTEQHHPLIVQAGSTAHNADKFVLYTCHAHDSRLPAKFSLVRAAKDSSQCLSLNGPGPKKDDTTPVSKLDALSNSLVVKPCASSVHKKIYHQIFTDEQETSFPMLLEQKGTDDYATRSTISYKKGLVIMSPNTPPAAGSPTYVTRLYLNDE</sequence>
<evidence type="ECO:0000313" key="3">
    <source>
        <dbReference type="Proteomes" id="UP000186303"/>
    </source>
</evidence>
<evidence type="ECO:0000313" key="2">
    <source>
        <dbReference type="EMBL" id="SHO77369.1"/>
    </source>
</evidence>
<dbReference type="VEuPathDB" id="FungiDB:MSYG_1710"/>
<evidence type="ECO:0000256" key="1">
    <source>
        <dbReference type="SAM" id="SignalP"/>
    </source>
</evidence>
<dbReference type="Proteomes" id="UP000186303">
    <property type="component" value="Chromosome 3"/>
</dbReference>
<feature type="signal peptide" evidence="1">
    <location>
        <begin position="1"/>
        <end position="19"/>
    </location>
</feature>
<feature type="chain" id="PRO_5013337331" evidence="1">
    <location>
        <begin position="20"/>
        <end position="203"/>
    </location>
</feature>
<organism evidence="2 3">
    <name type="scientific">Malassezia sympodialis (strain ATCC 42132)</name>
    <name type="common">Atopic eczema-associated yeast</name>
    <dbReference type="NCBI Taxonomy" id="1230383"/>
    <lineage>
        <taxon>Eukaryota</taxon>
        <taxon>Fungi</taxon>
        <taxon>Dikarya</taxon>
        <taxon>Basidiomycota</taxon>
        <taxon>Ustilaginomycotina</taxon>
        <taxon>Malasseziomycetes</taxon>
        <taxon>Malasseziales</taxon>
        <taxon>Malasseziaceae</taxon>
        <taxon>Malassezia</taxon>
    </lineage>
</organism>
<protein>
    <submittedName>
        <fullName evidence="2">Uncharacterized protein</fullName>
    </submittedName>
</protein>
<proteinExistence type="predicted"/>
<dbReference type="EMBL" id="LT671823">
    <property type="protein sequence ID" value="SHO77369.1"/>
    <property type="molecule type" value="Genomic_DNA"/>
</dbReference>
<dbReference type="OrthoDB" id="3354372at2759"/>
<accession>A0A1M8A4P5</accession>
<reference evidence="3" key="1">
    <citation type="journal article" date="2017" name="Nucleic Acids Res.">
        <title>Proteogenomics produces comprehensive and highly accurate protein-coding gene annotation in a complete genome assembly of Malassezia sympodialis.</title>
        <authorList>
            <person name="Zhu Y."/>
            <person name="Engstroem P.G."/>
            <person name="Tellgren-Roth C."/>
            <person name="Baudo C.D."/>
            <person name="Kennell J.C."/>
            <person name="Sun S."/>
            <person name="Billmyre R.B."/>
            <person name="Schroeder M.S."/>
            <person name="Andersson A."/>
            <person name="Holm T."/>
            <person name="Sigurgeirsson B."/>
            <person name="Wu G."/>
            <person name="Sankaranarayanan S.R."/>
            <person name="Siddharthan R."/>
            <person name="Sanyal K."/>
            <person name="Lundeberg J."/>
            <person name="Nystedt B."/>
            <person name="Boekhout T."/>
            <person name="Dawson T.L. Jr."/>
            <person name="Heitman J."/>
            <person name="Scheynius A."/>
            <person name="Lehtioe J."/>
        </authorList>
    </citation>
    <scope>NUCLEOTIDE SEQUENCE [LARGE SCALE GENOMIC DNA]</scope>
    <source>
        <strain evidence="3">ATCC 42132</strain>
    </source>
</reference>
<dbReference type="AlphaFoldDB" id="A0A1M8A4P5"/>